<dbReference type="EMBL" id="BMHE01000001">
    <property type="protein sequence ID" value="GGI43384.1"/>
    <property type="molecule type" value="Genomic_DNA"/>
</dbReference>
<sequence length="146" mass="16700">MTRFWLTPIKSYSPLVLGADRMECKPLADLEVLRAQAQEKHPRLLPMYKASLLLSDDEDVCGSDLIELDLSDSEDVVFNGDPYHLSHCAEAFLDRLLGRQEVWDLVNAIEEEDSSDKLAPQAQWRQLWLQWLESGCDVILLREDGV</sequence>
<keyword evidence="2" id="KW-1185">Reference proteome</keyword>
<proteinExistence type="predicted"/>
<protein>
    <submittedName>
        <fullName evidence="1">Uncharacterized protein</fullName>
    </submittedName>
</protein>
<accession>A0ABQ2BMU1</accession>
<comment type="caution">
    <text evidence="1">The sequence shown here is derived from an EMBL/GenBank/DDBJ whole genome shotgun (WGS) entry which is preliminary data.</text>
</comment>
<evidence type="ECO:0000313" key="2">
    <source>
        <dbReference type="Proteomes" id="UP000615455"/>
    </source>
</evidence>
<reference evidence="2" key="1">
    <citation type="journal article" date="2019" name="Int. J. Syst. Evol. Microbiol.">
        <title>The Global Catalogue of Microorganisms (GCM) 10K type strain sequencing project: providing services to taxonomists for standard genome sequencing and annotation.</title>
        <authorList>
            <consortium name="The Broad Institute Genomics Platform"/>
            <consortium name="The Broad Institute Genome Sequencing Center for Infectious Disease"/>
            <person name="Wu L."/>
            <person name="Ma J."/>
        </authorList>
    </citation>
    <scope>NUCLEOTIDE SEQUENCE [LARGE SCALE GENOMIC DNA]</scope>
    <source>
        <strain evidence="2">CGMCC 1.15043</strain>
    </source>
</reference>
<dbReference type="Proteomes" id="UP000615455">
    <property type="component" value="Unassembled WGS sequence"/>
</dbReference>
<dbReference type="RefSeq" id="WP_189006291.1">
    <property type="nucleotide sequence ID" value="NZ_BMHE01000001.1"/>
</dbReference>
<organism evidence="1 2">
    <name type="scientific">Paenibacillus marchantiophytorum</name>
    <dbReference type="NCBI Taxonomy" id="1619310"/>
    <lineage>
        <taxon>Bacteria</taxon>
        <taxon>Bacillati</taxon>
        <taxon>Bacillota</taxon>
        <taxon>Bacilli</taxon>
        <taxon>Bacillales</taxon>
        <taxon>Paenibacillaceae</taxon>
        <taxon>Paenibacillus</taxon>
    </lineage>
</organism>
<name>A0ABQ2BMU1_9BACL</name>
<evidence type="ECO:0000313" key="1">
    <source>
        <dbReference type="EMBL" id="GGI43384.1"/>
    </source>
</evidence>
<gene>
    <name evidence="1" type="ORF">GCM10008018_01800</name>
</gene>